<evidence type="ECO:0000256" key="1">
    <source>
        <dbReference type="ARBA" id="ARBA00023012"/>
    </source>
</evidence>
<name>A0ABV8MUR9_9NEIS</name>
<accession>A0ABV8MUR9</accession>
<dbReference type="InterPro" id="IPR008207">
    <property type="entry name" value="Sig_transdc_His_kin_Hpt_dom"/>
</dbReference>
<protein>
    <submittedName>
        <fullName evidence="4">Hpt domain-containing protein</fullName>
    </submittedName>
</protein>
<dbReference type="PANTHER" id="PTHR43395:SF1">
    <property type="entry name" value="CHEMOTAXIS PROTEIN CHEA"/>
    <property type="match status" value="1"/>
</dbReference>
<evidence type="ECO:0000313" key="4">
    <source>
        <dbReference type="EMBL" id="MFC4161397.1"/>
    </source>
</evidence>
<feature type="modified residue" description="Phosphohistidine" evidence="2">
    <location>
        <position position="50"/>
    </location>
</feature>
<dbReference type="Pfam" id="PF01627">
    <property type="entry name" value="Hpt"/>
    <property type="match status" value="1"/>
</dbReference>
<keyword evidence="1" id="KW-0902">Two-component regulatory system</keyword>
<dbReference type="InterPro" id="IPR051315">
    <property type="entry name" value="Bact_Chemotaxis_CheA"/>
</dbReference>
<proteinExistence type="predicted"/>
<dbReference type="PROSITE" id="PS50894">
    <property type="entry name" value="HPT"/>
    <property type="match status" value="1"/>
</dbReference>
<dbReference type="SMART" id="SM00073">
    <property type="entry name" value="HPT"/>
    <property type="match status" value="1"/>
</dbReference>
<organism evidence="4 5">
    <name type="scientific">Chitinimonas lacunae</name>
    <dbReference type="NCBI Taxonomy" id="1963018"/>
    <lineage>
        <taxon>Bacteria</taxon>
        <taxon>Pseudomonadati</taxon>
        <taxon>Pseudomonadota</taxon>
        <taxon>Betaproteobacteria</taxon>
        <taxon>Neisseriales</taxon>
        <taxon>Chitinibacteraceae</taxon>
        <taxon>Chitinimonas</taxon>
    </lineage>
</organism>
<sequence length="364" mass="39944">MNAVEVDFSLLPDVVTEVQEHLPQLERDLHQLVHTPDSAELLGSAFRHMHTIKGDFGYCGATPLLEFVHRLESVLQAMRDGRFLCSALVAEALLQSMDLVQSIMLNLAQDETFSEVPSEPLQGLIDRLASARSQQAADQVARLVLLGLHGTWLEEENGQPPPPPPSPENLARAWALGQQLELALLARRPDWRGRAATQQALVLALNRCYPNPVDEETLKLAVCWHEVGLLALPDSLLYQAPQPSPRAPEWAAYAAYPGRSAAWLLAVAADCLEAAQIVRQHRTWANGKGIPDPEHSGAPHRGALMLACADLFHDRVAGLQGEEYRRGVLRTLFDVNAGLDTRFDALLVNAFAAVAKDFLVPQGE</sequence>
<dbReference type="SUPFAM" id="SSF47226">
    <property type="entry name" value="Histidine-containing phosphotransfer domain, HPT domain"/>
    <property type="match status" value="1"/>
</dbReference>
<evidence type="ECO:0000256" key="2">
    <source>
        <dbReference type="PROSITE-ProRule" id="PRU00110"/>
    </source>
</evidence>
<keyword evidence="5" id="KW-1185">Reference proteome</keyword>
<dbReference type="Gene3D" id="1.10.3210.10">
    <property type="entry name" value="Hypothetical protein af1432"/>
    <property type="match status" value="1"/>
</dbReference>
<evidence type="ECO:0000259" key="3">
    <source>
        <dbReference type="PROSITE" id="PS50894"/>
    </source>
</evidence>
<gene>
    <name evidence="4" type="ORF">ACFOW7_18840</name>
</gene>
<dbReference type="Gene3D" id="1.20.120.160">
    <property type="entry name" value="HPT domain"/>
    <property type="match status" value="1"/>
</dbReference>
<dbReference type="RefSeq" id="WP_378167292.1">
    <property type="nucleotide sequence ID" value="NZ_JBHSBU010000001.1"/>
</dbReference>
<dbReference type="CDD" id="cd00088">
    <property type="entry name" value="HPT"/>
    <property type="match status" value="1"/>
</dbReference>
<dbReference type="Proteomes" id="UP001595791">
    <property type="component" value="Unassembled WGS sequence"/>
</dbReference>
<reference evidence="5" key="1">
    <citation type="journal article" date="2019" name="Int. J. Syst. Evol. Microbiol.">
        <title>The Global Catalogue of Microorganisms (GCM) 10K type strain sequencing project: providing services to taxonomists for standard genome sequencing and annotation.</title>
        <authorList>
            <consortium name="The Broad Institute Genomics Platform"/>
            <consortium name="The Broad Institute Genome Sequencing Center for Infectious Disease"/>
            <person name="Wu L."/>
            <person name="Ma J."/>
        </authorList>
    </citation>
    <scope>NUCLEOTIDE SEQUENCE [LARGE SCALE GENOMIC DNA]</scope>
    <source>
        <strain evidence="5">LMG 29894</strain>
    </source>
</reference>
<evidence type="ECO:0000313" key="5">
    <source>
        <dbReference type="Proteomes" id="UP001595791"/>
    </source>
</evidence>
<comment type="caution">
    <text evidence="4">The sequence shown here is derived from an EMBL/GenBank/DDBJ whole genome shotgun (WGS) entry which is preliminary data.</text>
</comment>
<dbReference type="InterPro" id="IPR036641">
    <property type="entry name" value="HPT_dom_sf"/>
</dbReference>
<dbReference type="EMBL" id="JBHSBU010000001">
    <property type="protein sequence ID" value="MFC4161397.1"/>
    <property type="molecule type" value="Genomic_DNA"/>
</dbReference>
<keyword evidence="2" id="KW-0597">Phosphoprotein</keyword>
<dbReference type="PANTHER" id="PTHR43395">
    <property type="entry name" value="SENSOR HISTIDINE KINASE CHEA"/>
    <property type="match status" value="1"/>
</dbReference>
<feature type="domain" description="HPt" evidence="3">
    <location>
        <begin position="3"/>
        <end position="103"/>
    </location>
</feature>
<dbReference type="Pfam" id="PF13487">
    <property type="entry name" value="HD_5"/>
    <property type="match status" value="1"/>
</dbReference>